<dbReference type="EC" id="2.3.1.5" evidence="2"/>
<organism evidence="3 4">
    <name type="scientific">Stichopus japonicus</name>
    <name type="common">Sea cucumber</name>
    <dbReference type="NCBI Taxonomy" id="307972"/>
    <lineage>
        <taxon>Eukaryota</taxon>
        <taxon>Metazoa</taxon>
        <taxon>Echinodermata</taxon>
        <taxon>Eleutherozoa</taxon>
        <taxon>Echinozoa</taxon>
        <taxon>Holothuroidea</taxon>
        <taxon>Aspidochirotacea</taxon>
        <taxon>Aspidochirotida</taxon>
        <taxon>Stichopodidae</taxon>
        <taxon>Apostichopus</taxon>
    </lineage>
</organism>
<sequence length="326" mass="37425">MFSSESTETFQARKLSMTNKEAISFLSDDLEMPDFQVKMQQHKLNTLNNILGRFKRIVPGGNVSVLTENNDNYVQDERQFLVKVKNDILSHRGGHCFWFSSFLSALLAHIGYKVGLVGANDRSLDSIYNVHAAIIVFDLLYPGSKHLLEASPTYPIFEAVRLPLKGEEDVYLSRYGGRKHKFVNAGGDIIKYCHLLEKGERPRTDWSDVISEHDGLWEVDMEYHTASCIPLSYITENAFLVTAFPTIISFNHRNLFLRGFSQGKWVLIFNQRVTLRDEKGFLLEKLRASSSSDVVNFVTTYFPQFSPEEIEKGWDKKQAFDLSCRW</sequence>
<dbReference type="Proteomes" id="UP000230750">
    <property type="component" value="Unassembled WGS sequence"/>
</dbReference>
<name>A0A2G8LCW9_STIJA</name>
<dbReference type="EMBL" id="MRZV01000124">
    <property type="protein sequence ID" value="PIK58055.1"/>
    <property type="molecule type" value="Genomic_DNA"/>
</dbReference>
<accession>A0A2G8LCW9</accession>
<evidence type="ECO:0000256" key="1">
    <source>
        <dbReference type="ARBA" id="ARBA00006547"/>
    </source>
</evidence>
<reference evidence="3 4" key="1">
    <citation type="journal article" date="2017" name="PLoS Biol.">
        <title>The sea cucumber genome provides insights into morphological evolution and visceral regeneration.</title>
        <authorList>
            <person name="Zhang X."/>
            <person name="Sun L."/>
            <person name="Yuan J."/>
            <person name="Sun Y."/>
            <person name="Gao Y."/>
            <person name="Zhang L."/>
            <person name="Li S."/>
            <person name="Dai H."/>
            <person name="Hamel J.F."/>
            <person name="Liu C."/>
            <person name="Yu Y."/>
            <person name="Liu S."/>
            <person name="Lin W."/>
            <person name="Guo K."/>
            <person name="Jin S."/>
            <person name="Xu P."/>
            <person name="Storey K.B."/>
            <person name="Huan P."/>
            <person name="Zhang T."/>
            <person name="Zhou Y."/>
            <person name="Zhang J."/>
            <person name="Lin C."/>
            <person name="Li X."/>
            <person name="Xing L."/>
            <person name="Huo D."/>
            <person name="Sun M."/>
            <person name="Wang L."/>
            <person name="Mercier A."/>
            <person name="Li F."/>
            <person name="Yang H."/>
            <person name="Xiang J."/>
        </authorList>
    </citation>
    <scope>NUCLEOTIDE SEQUENCE [LARGE SCALE GENOMIC DNA]</scope>
    <source>
        <strain evidence="3">Shaxun</strain>
        <tissue evidence="3">Muscle</tissue>
    </source>
</reference>
<dbReference type="OrthoDB" id="10260017at2759"/>
<dbReference type="Pfam" id="PF00797">
    <property type="entry name" value="Acetyltransf_2"/>
    <property type="match status" value="1"/>
</dbReference>
<dbReference type="InterPro" id="IPR053710">
    <property type="entry name" value="Arylamine_NAT_domain_sf"/>
</dbReference>
<protein>
    <recommendedName>
        <fullName evidence="2">arylamine N-acetyltransferase</fullName>
        <ecNumber evidence="2">2.3.1.5</ecNumber>
    </recommendedName>
</protein>
<dbReference type="InterPro" id="IPR038765">
    <property type="entry name" value="Papain-like_cys_pep_sf"/>
</dbReference>
<evidence type="ECO:0000313" key="4">
    <source>
        <dbReference type="Proteomes" id="UP000230750"/>
    </source>
</evidence>
<evidence type="ECO:0000313" key="3">
    <source>
        <dbReference type="EMBL" id="PIK58055.1"/>
    </source>
</evidence>
<proteinExistence type="inferred from homology"/>
<dbReference type="InterPro" id="IPR001447">
    <property type="entry name" value="Arylamine_N-AcTrfase"/>
</dbReference>
<dbReference type="AlphaFoldDB" id="A0A2G8LCW9"/>
<comment type="similarity">
    <text evidence="1">Belongs to the arylamine N-acetyltransferase family.</text>
</comment>
<dbReference type="SUPFAM" id="SSF54001">
    <property type="entry name" value="Cysteine proteinases"/>
    <property type="match status" value="1"/>
</dbReference>
<gene>
    <name evidence="3" type="ORF">BSL78_05034</name>
</gene>
<keyword evidence="4" id="KW-1185">Reference proteome</keyword>
<dbReference type="GO" id="GO:0004060">
    <property type="term" value="F:arylamine N-acetyltransferase activity"/>
    <property type="evidence" value="ECO:0007669"/>
    <property type="project" value="UniProtKB-EC"/>
</dbReference>
<comment type="caution">
    <text evidence="3">The sequence shown here is derived from an EMBL/GenBank/DDBJ whole genome shotgun (WGS) entry which is preliminary data.</text>
</comment>
<dbReference type="Gene3D" id="3.30.2140.20">
    <property type="match status" value="1"/>
</dbReference>
<evidence type="ECO:0000256" key="2">
    <source>
        <dbReference type="ARBA" id="ARBA00012701"/>
    </source>
</evidence>